<dbReference type="AlphaFoldDB" id="A0A5B8HX94"/>
<protein>
    <submittedName>
        <fullName evidence="7">B3 domain-containing protein Os05g0481400-like isoform X1</fullName>
    </submittedName>
</protein>
<dbReference type="Pfam" id="PF02362">
    <property type="entry name" value="B3"/>
    <property type="match status" value="1"/>
</dbReference>
<dbReference type="InterPro" id="IPR044837">
    <property type="entry name" value="REM16-like"/>
</dbReference>
<dbReference type="PANTHER" id="PTHR31391">
    <property type="entry name" value="B3 DOMAIN-CONTAINING PROTEIN OS11G0197600-RELATED"/>
    <property type="match status" value="1"/>
</dbReference>
<sequence length="286" mass="32652">MESSIHSYEDVRRKRIEKNLKQLEDLGIAKISKSLLEVAKRESKQLKIHTSFKAKKLLETSELRRSSRMQKEAPSYCDDVVDSGNRRLHGLRSSRSEPIGREYTGRIASYEQKVLAQKRAEMLLNQLSTDHPSFVKLMLRSHVSSCFWLGLPTKFCRDHLPLRETKMILEDEEGEEHEAIYIGRRTGLSGGWRSFAVDHKLEDGDALVFKLIGLTRFKIYIVKAIVGSTEAKDEKARFKKPCASTELKETEDSSCENPSSIITIHVPKDKSDELPRKCMAAKAKET</sequence>
<comment type="subcellular location">
    <subcellularLocation>
        <location evidence="1">Nucleus</location>
    </subcellularLocation>
</comment>
<keyword evidence="4" id="KW-0804">Transcription</keyword>
<evidence type="ECO:0000256" key="4">
    <source>
        <dbReference type="ARBA" id="ARBA00023163"/>
    </source>
</evidence>
<accession>A0A5B8HX94</accession>
<evidence type="ECO:0000256" key="5">
    <source>
        <dbReference type="ARBA" id="ARBA00023242"/>
    </source>
</evidence>
<dbReference type="InterPro" id="IPR015300">
    <property type="entry name" value="DNA-bd_pseudobarrel_sf"/>
</dbReference>
<evidence type="ECO:0000256" key="3">
    <source>
        <dbReference type="ARBA" id="ARBA00023125"/>
    </source>
</evidence>
<proteinExistence type="evidence at transcript level"/>
<dbReference type="GO" id="GO:0003677">
    <property type="term" value="F:DNA binding"/>
    <property type="evidence" value="ECO:0007669"/>
    <property type="project" value="UniProtKB-KW"/>
</dbReference>
<dbReference type="CDD" id="cd10017">
    <property type="entry name" value="B3_DNA"/>
    <property type="match status" value="1"/>
</dbReference>
<dbReference type="SUPFAM" id="SSF101936">
    <property type="entry name" value="DNA-binding pseudobarrel domain"/>
    <property type="match status" value="1"/>
</dbReference>
<organism evidence="7">
    <name type="scientific">Cymbidium sinense</name>
    <dbReference type="NCBI Taxonomy" id="112615"/>
    <lineage>
        <taxon>Eukaryota</taxon>
        <taxon>Viridiplantae</taxon>
        <taxon>Streptophyta</taxon>
        <taxon>Embryophyta</taxon>
        <taxon>Tracheophyta</taxon>
        <taxon>Spermatophyta</taxon>
        <taxon>Magnoliopsida</taxon>
        <taxon>Liliopsida</taxon>
        <taxon>Asparagales</taxon>
        <taxon>Orchidaceae</taxon>
        <taxon>Epidendroideae</taxon>
        <taxon>Cymbidieae</taxon>
        <taxon>Cymbidiinae</taxon>
        <taxon>Cymbidium</taxon>
    </lineage>
</organism>
<evidence type="ECO:0000259" key="6">
    <source>
        <dbReference type="PROSITE" id="PS50863"/>
    </source>
</evidence>
<feature type="domain" description="TF-B3" evidence="6">
    <location>
        <begin position="134"/>
        <end position="225"/>
    </location>
</feature>
<keyword evidence="2" id="KW-0805">Transcription regulation</keyword>
<name>A0A5B8HX94_9ASPA</name>
<dbReference type="GO" id="GO:0005634">
    <property type="term" value="C:nucleus"/>
    <property type="evidence" value="ECO:0007669"/>
    <property type="project" value="UniProtKB-SubCell"/>
</dbReference>
<keyword evidence="5" id="KW-0539">Nucleus</keyword>
<reference evidence="7" key="1">
    <citation type="journal article" date="2015" name="PLoS ONE">
        <title>Transcriptome Characterization of Cymbidium sinense 'Dharma' Using 454 Pyrosequencing and Its Application in the Identification of Genes Associated with Leaf Color Variation.</title>
        <authorList>
            <person name="Zhu G."/>
            <person name="Yang F."/>
            <person name="Shi S."/>
            <person name="Li D."/>
            <person name="Wang Z."/>
            <person name="Liu H."/>
            <person name="Huang D."/>
            <person name="Wang C."/>
        </authorList>
    </citation>
    <scope>NUCLEOTIDE SEQUENCE</scope>
</reference>
<evidence type="ECO:0000313" key="7">
    <source>
        <dbReference type="EMBL" id="QDX18328.1"/>
    </source>
</evidence>
<dbReference type="SMART" id="SM01019">
    <property type="entry name" value="B3"/>
    <property type="match status" value="1"/>
</dbReference>
<dbReference type="PROSITE" id="PS50863">
    <property type="entry name" value="B3"/>
    <property type="match status" value="1"/>
</dbReference>
<dbReference type="PANTHER" id="PTHR31391:SF3">
    <property type="entry name" value="B3 DOMAIN-CONTAINING PROTEIN OS05G0481400"/>
    <property type="match status" value="1"/>
</dbReference>
<dbReference type="Gene3D" id="2.40.330.10">
    <property type="entry name" value="DNA-binding pseudobarrel domain"/>
    <property type="match status" value="1"/>
</dbReference>
<dbReference type="EMBL" id="MK414316">
    <property type="protein sequence ID" value="QDX18328.1"/>
    <property type="molecule type" value="mRNA"/>
</dbReference>
<keyword evidence="3" id="KW-0238">DNA-binding</keyword>
<evidence type="ECO:0000256" key="2">
    <source>
        <dbReference type="ARBA" id="ARBA00023015"/>
    </source>
</evidence>
<evidence type="ECO:0000256" key="1">
    <source>
        <dbReference type="ARBA" id="ARBA00004123"/>
    </source>
</evidence>
<dbReference type="InterPro" id="IPR003340">
    <property type="entry name" value="B3_DNA-bd"/>
</dbReference>